<sequence length="283" mass="30033">MNPAYDAARLAVERAAAQAGARTVHYVTATPDHVGEQKALVAEALAARPDAVLFNPTDDVAMAEDVARITAAGIPVGVFINRMNVPVVTFVGSDDVRVGETIARALFQGLGGTGKVVALDGTPGARTARDRTEGLKRALAENPGIELVGSRVGYLQEVPARAAMAELLRDHPRIDGVWTANDVMAFGALKALEEAGRTATVVGINGLPAAIDHIERGTMLASVDFSAFNIASIAAQAVLRHLAGQPVPAEIMVPAELIDRSNCHRWKVPFERRPIPNWADFVR</sequence>
<organism evidence="5 6">
    <name type="scientific">Reyranella humidisoli</name>
    <dbReference type="NCBI Taxonomy" id="2849149"/>
    <lineage>
        <taxon>Bacteria</taxon>
        <taxon>Pseudomonadati</taxon>
        <taxon>Pseudomonadota</taxon>
        <taxon>Alphaproteobacteria</taxon>
        <taxon>Hyphomicrobiales</taxon>
        <taxon>Reyranellaceae</taxon>
        <taxon>Reyranella</taxon>
    </lineage>
</organism>
<evidence type="ECO:0000313" key="6">
    <source>
        <dbReference type="Proteomes" id="UP000727907"/>
    </source>
</evidence>
<dbReference type="Pfam" id="PF13407">
    <property type="entry name" value="Peripla_BP_4"/>
    <property type="match status" value="1"/>
</dbReference>
<dbReference type="EMBL" id="JAHOPB010000001">
    <property type="protein sequence ID" value="MBU8873276.1"/>
    <property type="molecule type" value="Genomic_DNA"/>
</dbReference>
<dbReference type="CDD" id="cd01536">
    <property type="entry name" value="PBP1_ABC_sugar_binding-like"/>
    <property type="match status" value="1"/>
</dbReference>
<dbReference type="PANTHER" id="PTHR46847">
    <property type="entry name" value="D-ALLOSE-BINDING PERIPLASMIC PROTEIN-RELATED"/>
    <property type="match status" value="1"/>
</dbReference>
<gene>
    <name evidence="5" type="ORF">KQ910_05845</name>
</gene>
<protein>
    <submittedName>
        <fullName evidence="5">Sugar ABC transporter substrate-binding protein</fullName>
    </submittedName>
</protein>
<name>A0ABS6IG27_9HYPH</name>
<accession>A0ABS6IG27</accession>
<proteinExistence type="inferred from homology"/>
<keyword evidence="6" id="KW-1185">Reference proteome</keyword>
<evidence type="ECO:0000256" key="3">
    <source>
        <dbReference type="ARBA" id="ARBA00022729"/>
    </source>
</evidence>
<dbReference type="InterPro" id="IPR025997">
    <property type="entry name" value="SBP_2_dom"/>
</dbReference>
<feature type="domain" description="Periplasmic binding protein" evidence="4">
    <location>
        <begin position="6"/>
        <end position="245"/>
    </location>
</feature>
<comment type="caution">
    <text evidence="5">The sequence shown here is derived from an EMBL/GenBank/DDBJ whole genome shotgun (WGS) entry which is preliminary data.</text>
</comment>
<evidence type="ECO:0000256" key="2">
    <source>
        <dbReference type="ARBA" id="ARBA00007639"/>
    </source>
</evidence>
<dbReference type="PANTHER" id="PTHR46847:SF1">
    <property type="entry name" value="D-ALLOSE-BINDING PERIPLASMIC PROTEIN-RELATED"/>
    <property type="match status" value="1"/>
</dbReference>
<keyword evidence="3" id="KW-0732">Signal</keyword>
<evidence type="ECO:0000313" key="5">
    <source>
        <dbReference type="EMBL" id="MBU8873276.1"/>
    </source>
</evidence>
<dbReference type="Proteomes" id="UP000727907">
    <property type="component" value="Unassembled WGS sequence"/>
</dbReference>
<reference evidence="5 6" key="1">
    <citation type="submission" date="2021-06" db="EMBL/GenBank/DDBJ databases">
        <authorList>
            <person name="Lee D.H."/>
        </authorList>
    </citation>
    <scope>NUCLEOTIDE SEQUENCE [LARGE SCALE GENOMIC DNA]</scope>
    <source>
        <strain evidence="5 6">MMS21-HV4-11</strain>
    </source>
</reference>
<evidence type="ECO:0000259" key="4">
    <source>
        <dbReference type="Pfam" id="PF13407"/>
    </source>
</evidence>
<comment type="similarity">
    <text evidence="2">Belongs to the bacterial solute-binding protein 2 family.</text>
</comment>
<evidence type="ECO:0000256" key="1">
    <source>
        <dbReference type="ARBA" id="ARBA00004196"/>
    </source>
</evidence>
<comment type="subcellular location">
    <subcellularLocation>
        <location evidence="1">Cell envelope</location>
    </subcellularLocation>
</comment>